<feature type="signal peptide" evidence="2">
    <location>
        <begin position="1"/>
        <end position="28"/>
    </location>
</feature>
<feature type="chain" id="PRO_5046431211" evidence="2">
    <location>
        <begin position="29"/>
        <end position="416"/>
    </location>
</feature>
<gene>
    <name evidence="4" type="ORF">Q5H93_12760</name>
</gene>
<evidence type="ECO:0000256" key="2">
    <source>
        <dbReference type="SAM" id="SignalP"/>
    </source>
</evidence>
<feature type="compositionally biased region" description="Polar residues" evidence="1">
    <location>
        <begin position="77"/>
        <end position="97"/>
    </location>
</feature>
<evidence type="ECO:0000256" key="1">
    <source>
        <dbReference type="SAM" id="MobiDB-lite"/>
    </source>
</evidence>
<evidence type="ECO:0000313" key="5">
    <source>
        <dbReference type="Proteomes" id="UP001176429"/>
    </source>
</evidence>
<keyword evidence="2" id="KW-0732">Signal</keyword>
<evidence type="ECO:0000313" key="4">
    <source>
        <dbReference type="EMBL" id="MDO7875607.1"/>
    </source>
</evidence>
<dbReference type="SUPFAM" id="SSF48317">
    <property type="entry name" value="Acid phosphatase/Vanadium-dependent haloperoxidase"/>
    <property type="match status" value="1"/>
</dbReference>
<dbReference type="InterPro" id="IPR036938">
    <property type="entry name" value="PAP2/HPO_sf"/>
</dbReference>
<name>A0ABT9BEZ9_9BACT</name>
<dbReference type="SMART" id="SM00014">
    <property type="entry name" value="acidPPc"/>
    <property type="match status" value="1"/>
</dbReference>
<proteinExistence type="predicted"/>
<accession>A0ABT9BEZ9</accession>
<dbReference type="InterPro" id="IPR000326">
    <property type="entry name" value="PAP2/HPO"/>
</dbReference>
<dbReference type="Pfam" id="PF01569">
    <property type="entry name" value="PAP2"/>
    <property type="match status" value="1"/>
</dbReference>
<feature type="region of interest" description="Disordered" evidence="1">
    <location>
        <begin position="77"/>
        <end position="106"/>
    </location>
</feature>
<protein>
    <submittedName>
        <fullName evidence="4">Phosphatase PAP2 family protein</fullName>
    </submittedName>
</protein>
<dbReference type="RefSeq" id="WP_305006917.1">
    <property type="nucleotide sequence ID" value="NZ_JAUQSY010000007.1"/>
</dbReference>
<comment type="caution">
    <text evidence="4">The sequence shown here is derived from an EMBL/GenBank/DDBJ whole genome shotgun (WGS) entry which is preliminary data.</text>
</comment>
<dbReference type="Proteomes" id="UP001176429">
    <property type="component" value="Unassembled WGS sequence"/>
</dbReference>
<feature type="domain" description="Phosphatidic acid phosphatase type 2/haloperoxidase" evidence="3">
    <location>
        <begin position="247"/>
        <end position="370"/>
    </location>
</feature>
<dbReference type="Gene3D" id="1.20.144.10">
    <property type="entry name" value="Phosphatidic acid phosphatase type 2/haloperoxidase"/>
    <property type="match status" value="1"/>
</dbReference>
<organism evidence="4 5">
    <name type="scientific">Hymenobacter aranciens</name>
    <dbReference type="NCBI Taxonomy" id="3063996"/>
    <lineage>
        <taxon>Bacteria</taxon>
        <taxon>Pseudomonadati</taxon>
        <taxon>Bacteroidota</taxon>
        <taxon>Cytophagia</taxon>
        <taxon>Cytophagales</taxon>
        <taxon>Hymenobacteraceae</taxon>
        <taxon>Hymenobacter</taxon>
    </lineage>
</organism>
<dbReference type="EMBL" id="JAUQSY010000007">
    <property type="protein sequence ID" value="MDO7875607.1"/>
    <property type="molecule type" value="Genomic_DNA"/>
</dbReference>
<keyword evidence="5" id="KW-1185">Reference proteome</keyword>
<reference evidence="4" key="1">
    <citation type="submission" date="2023-07" db="EMBL/GenBank/DDBJ databases">
        <authorList>
            <person name="Kim M.K."/>
        </authorList>
    </citation>
    <scope>NUCLEOTIDE SEQUENCE</scope>
    <source>
        <strain evidence="4">ASUV-10-1</strain>
    </source>
</reference>
<sequence>MFHKAINTGRASRLFFALSGLLISTASATPLRAGLQLSGDSLGHQTDTLQLCKVPIRSSGSPLPADSLAPMGADSTLQISASTTPPDTATWSTSNPAPASKERCPRTSDYTVAPGVTWHYERPKPFRWLLHIPRDIVQFPGYAFQRDKIIPIVKIFAGSALLYGLDEPILAISQDIGRDMGLDARSTQKTLVRIPFSIGSLNLPFEFNAPDNLNSAFYFIGDGWTHLTIATGFLGYGLVARDNRAAQTASQLGEAILSTGVVIQALKRSTGRQSPFVATKERGEWHLFPSISRYQSHVPNYDAYPSGHVATAMATLTVIADNYPEYKFIRPVGYTLIGLLGYSMLNNGVHWASDYPLGIAIGYGFAKIAVKHGRTRVESGNGLGAAPRQPRPWYKQAEWSPYMLGPFTGVSVGWKL</sequence>
<evidence type="ECO:0000259" key="3">
    <source>
        <dbReference type="SMART" id="SM00014"/>
    </source>
</evidence>